<evidence type="ECO:0000256" key="1">
    <source>
        <dbReference type="SAM" id="Phobius"/>
    </source>
</evidence>
<evidence type="ECO:0000313" key="2">
    <source>
        <dbReference type="EMBL" id="SJK96797.1"/>
    </source>
</evidence>
<dbReference type="EMBL" id="FUEG01000001">
    <property type="protein sequence ID" value="SJK96797.1"/>
    <property type="molecule type" value="Genomic_DNA"/>
</dbReference>
<reference evidence="3" key="1">
    <citation type="journal article" date="2017" name="Nat. Ecol. Evol.">
        <title>Genome expansion and lineage-specific genetic innovations in the forest pathogenic fungi Armillaria.</title>
        <authorList>
            <person name="Sipos G."/>
            <person name="Prasanna A.N."/>
            <person name="Walter M.C."/>
            <person name="O'Connor E."/>
            <person name="Balint B."/>
            <person name="Krizsan K."/>
            <person name="Kiss B."/>
            <person name="Hess J."/>
            <person name="Varga T."/>
            <person name="Slot J."/>
            <person name="Riley R."/>
            <person name="Boka B."/>
            <person name="Rigling D."/>
            <person name="Barry K."/>
            <person name="Lee J."/>
            <person name="Mihaltcheva S."/>
            <person name="LaButti K."/>
            <person name="Lipzen A."/>
            <person name="Waldron R."/>
            <person name="Moloney N.M."/>
            <person name="Sperisen C."/>
            <person name="Kredics L."/>
            <person name="Vagvoelgyi C."/>
            <person name="Patrignani A."/>
            <person name="Fitzpatrick D."/>
            <person name="Nagy I."/>
            <person name="Doyle S."/>
            <person name="Anderson J.B."/>
            <person name="Grigoriev I.V."/>
            <person name="Gueldener U."/>
            <person name="Muensterkoetter M."/>
            <person name="Nagy L.G."/>
        </authorList>
    </citation>
    <scope>NUCLEOTIDE SEQUENCE [LARGE SCALE GENOMIC DNA]</scope>
    <source>
        <strain evidence="3">C18/9</strain>
    </source>
</reference>
<sequence length="222" mass="24556">MLNGEQDLQIHREIDLTYFRVTYATVLSAFLSLGYFGTLWKEHRQRRLWGVGKSHTVRITDVGDRPPLSLYPSRPIGTITWNDRALYPEVIVFPSGHSGSNPRCPAFPPTHIDVRLRTTKGLLAIGIGLPSARTFIPSSASDGVTVEAPGLIALAGKMFALLATVDLVDNRAAMKHMMSFFSSPHCKILFVEIRILTVFELWLGALVPSCIHCTNRVASPSQ</sequence>
<gene>
    <name evidence="2" type="ORF">ARMOST_00043</name>
</gene>
<dbReference type="AlphaFoldDB" id="A0A284QK06"/>
<dbReference type="Proteomes" id="UP000219338">
    <property type="component" value="Unassembled WGS sequence"/>
</dbReference>
<keyword evidence="1" id="KW-0812">Transmembrane</keyword>
<organism evidence="2 3">
    <name type="scientific">Armillaria ostoyae</name>
    <name type="common">Armillaria root rot fungus</name>
    <dbReference type="NCBI Taxonomy" id="47428"/>
    <lineage>
        <taxon>Eukaryota</taxon>
        <taxon>Fungi</taxon>
        <taxon>Dikarya</taxon>
        <taxon>Basidiomycota</taxon>
        <taxon>Agaricomycotina</taxon>
        <taxon>Agaricomycetes</taxon>
        <taxon>Agaricomycetidae</taxon>
        <taxon>Agaricales</taxon>
        <taxon>Marasmiineae</taxon>
        <taxon>Physalacriaceae</taxon>
        <taxon>Armillaria</taxon>
    </lineage>
</organism>
<evidence type="ECO:0000313" key="3">
    <source>
        <dbReference type="Proteomes" id="UP000219338"/>
    </source>
</evidence>
<keyword evidence="1" id="KW-0472">Membrane</keyword>
<accession>A0A284QK06</accession>
<protein>
    <submittedName>
        <fullName evidence="2">Uncharacterized protein</fullName>
    </submittedName>
</protein>
<keyword evidence="3" id="KW-1185">Reference proteome</keyword>
<feature type="transmembrane region" description="Helical" evidence="1">
    <location>
        <begin position="20"/>
        <end position="40"/>
    </location>
</feature>
<proteinExistence type="predicted"/>
<name>A0A284QK06_ARMOS</name>
<keyword evidence="1" id="KW-1133">Transmembrane helix</keyword>